<feature type="chain" id="PRO_5024973678" description="Secreted protein" evidence="1">
    <location>
        <begin position="18"/>
        <end position="119"/>
    </location>
</feature>
<proteinExistence type="predicted"/>
<dbReference type="Proteomes" id="UP000326532">
    <property type="component" value="Unassembled WGS sequence"/>
</dbReference>
<dbReference type="EMBL" id="ML734942">
    <property type="protein sequence ID" value="KAB8210460.1"/>
    <property type="molecule type" value="Genomic_DNA"/>
</dbReference>
<evidence type="ECO:0000256" key="1">
    <source>
        <dbReference type="SAM" id="SignalP"/>
    </source>
</evidence>
<sequence>MKFQTLFSLATVGLAFATPVHNLEARDDYTNCVINLVKEAVSDGCANLPVCQALPEFVQCMQNGLQPLHTPLSAISGFPRLLIGCLNNVQKALTEDEFRQLSEALSPLVEESVAQCSAQ</sequence>
<keyword evidence="3" id="KW-1185">Reference proteome</keyword>
<feature type="signal peptide" evidence="1">
    <location>
        <begin position="1"/>
        <end position="17"/>
    </location>
</feature>
<evidence type="ECO:0000313" key="2">
    <source>
        <dbReference type="EMBL" id="KAB8210460.1"/>
    </source>
</evidence>
<gene>
    <name evidence="2" type="ORF">BDV34DRAFT_220596</name>
</gene>
<evidence type="ECO:0000313" key="3">
    <source>
        <dbReference type="Proteomes" id="UP000326532"/>
    </source>
</evidence>
<keyword evidence="1" id="KW-0732">Signal</keyword>
<accession>A0A5N6E245</accession>
<reference evidence="2 3" key="1">
    <citation type="submission" date="2019-04" db="EMBL/GenBank/DDBJ databases">
        <title>Fungal friends and foes A comparative genomics study of 23 Aspergillus species from section Flavi.</title>
        <authorList>
            <consortium name="DOE Joint Genome Institute"/>
            <person name="Kjaerbolling I."/>
            <person name="Vesth T.C."/>
            <person name="Frisvad J.C."/>
            <person name="Nybo J.L."/>
            <person name="Theobald S."/>
            <person name="Kildgaard S."/>
            <person name="Petersen T.I."/>
            <person name="Kuo A."/>
            <person name="Sato A."/>
            <person name="Lyhne E.K."/>
            <person name="Kogle M.E."/>
            <person name="Wiebenga A."/>
            <person name="Kun R.S."/>
            <person name="Lubbers R.J."/>
            <person name="Makela M.R."/>
            <person name="Barry K."/>
            <person name="Chovatia M."/>
            <person name="Clum A."/>
            <person name="Daum C."/>
            <person name="Haridas S."/>
            <person name="He G."/>
            <person name="LaButti K."/>
            <person name="Lipzen A."/>
            <person name="Mondo S."/>
            <person name="Pangilinan J."/>
            <person name="Riley R."/>
            <person name="Salamov A."/>
            <person name="Simmons B.A."/>
            <person name="Magnuson J.K."/>
            <person name="Henrissat B."/>
            <person name="Mortensen U.H."/>
            <person name="Larsen T.O."/>
            <person name="De vries R.P."/>
            <person name="Grigoriev I.V."/>
            <person name="Machida M."/>
            <person name="Baker S.E."/>
            <person name="Andersen M.R."/>
        </authorList>
    </citation>
    <scope>NUCLEOTIDE SEQUENCE [LARGE SCALE GENOMIC DNA]</scope>
    <source>
        <strain evidence="2 3">CBS 117618</strain>
    </source>
</reference>
<dbReference type="AlphaFoldDB" id="A0A5N6E245"/>
<protein>
    <recommendedName>
        <fullName evidence="4">Secreted protein</fullName>
    </recommendedName>
</protein>
<evidence type="ECO:0008006" key="4">
    <source>
        <dbReference type="Google" id="ProtNLM"/>
    </source>
</evidence>
<organism evidence="2 3">
    <name type="scientific">Aspergillus parasiticus</name>
    <dbReference type="NCBI Taxonomy" id="5067"/>
    <lineage>
        <taxon>Eukaryota</taxon>
        <taxon>Fungi</taxon>
        <taxon>Dikarya</taxon>
        <taxon>Ascomycota</taxon>
        <taxon>Pezizomycotina</taxon>
        <taxon>Eurotiomycetes</taxon>
        <taxon>Eurotiomycetidae</taxon>
        <taxon>Eurotiales</taxon>
        <taxon>Aspergillaceae</taxon>
        <taxon>Aspergillus</taxon>
        <taxon>Aspergillus subgen. Circumdati</taxon>
    </lineage>
</organism>
<name>A0A5N6E245_ASPPA</name>
<dbReference type="OMA" id="PEFVQCM"/>
<dbReference type="VEuPathDB" id="FungiDB:BDV34DRAFT_220596"/>